<evidence type="ECO:0000256" key="1">
    <source>
        <dbReference type="ARBA" id="ARBA00009674"/>
    </source>
</evidence>
<dbReference type="PANTHER" id="PTHR13149:SF0">
    <property type="entry name" value="VACUOLAR PROTEIN-SORTING-ASSOCIATED PROTEIN 25"/>
    <property type="match status" value="1"/>
</dbReference>
<dbReference type="Gene3D" id="1.10.10.10">
    <property type="entry name" value="Winged helix-like DNA-binding domain superfamily/Winged helix DNA-binding domain"/>
    <property type="match status" value="1"/>
</dbReference>
<comment type="similarity">
    <text evidence="1">Belongs to the VPS25 family.</text>
</comment>
<dbReference type="InterPro" id="IPR036390">
    <property type="entry name" value="WH_DNA-bd_sf"/>
</dbReference>
<dbReference type="GO" id="GO:0043328">
    <property type="term" value="P:protein transport to vacuole involved in ubiquitin-dependent protein catabolic process via the multivesicular body sorting pathway"/>
    <property type="evidence" value="ECO:0007669"/>
    <property type="project" value="TreeGrafter"/>
</dbReference>
<proteinExistence type="inferred from homology"/>
<reference evidence="5 6" key="1">
    <citation type="journal article" date="2019" name="Front. Genet.">
        <title>Whole-Genome Sequencing of the Opportunistic Yeast Pathogen Candida inconspicua Uncovers Its Hybrid Origin.</title>
        <authorList>
            <person name="Mixao V."/>
            <person name="Hansen A.P."/>
            <person name="Saus E."/>
            <person name="Boekhout T."/>
            <person name="Lass-Florl C."/>
            <person name="Gabaldon T."/>
        </authorList>
    </citation>
    <scope>NUCLEOTIDE SEQUENCE [LARGE SCALE GENOMIC DNA]</scope>
    <source>
        <strain evidence="5 6">CBS 180</strain>
    </source>
</reference>
<dbReference type="GO" id="GO:0042803">
    <property type="term" value="F:protein homodimerization activity"/>
    <property type="evidence" value="ECO:0007669"/>
    <property type="project" value="TreeGrafter"/>
</dbReference>
<comment type="caution">
    <text evidence="5">The sequence shown here is derived from an EMBL/GenBank/DDBJ whole genome shotgun (WGS) entry which is preliminary data.</text>
</comment>
<dbReference type="Gene3D" id="1.10.10.570">
    <property type="entry name" value="Winged helix' DNA-binding domain. Chain C. Domain 1"/>
    <property type="match status" value="1"/>
</dbReference>
<dbReference type="PANTHER" id="PTHR13149">
    <property type="entry name" value="VACUOLAR PROTEIN SORTING-ASSOCIATED PROTEIN VPS25"/>
    <property type="match status" value="1"/>
</dbReference>
<sequence>MSYKFPDIYQFPPFFTKQPNAATFEAQLNHWQDIILGYCKANKIWILSETGSKIGSQSLDDEDNDDDDDELIDDSEATKEFNIFRNDTINRHASTELIDDIISSLIKSKHAEWINPINKKQGLLILWNTIEEWAYIVYDWIDTSGQNGSILTIYELQRGDMSKTQEFSGMCTPTLIKVLETLVKQGKATLLKDEGKISGVKFL</sequence>
<dbReference type="EMBL" id="SELW01000039">
    <property type="protein sequence ID" value="TID31261.1"/>
    <property type="molecule type" value="Genomic_DNA"/>
</dbReference>
<evidence type="ECO:0000256" key="3">
    <source>
        <dbReference type="ARBA" id="ARBA00022927"/>
    </source>
</evidence>
<evidence type="ECO:0000313" key="6">
    <source>
        <dbReference type="Proteomes" id="UP000307173"/>
    </source>
</evidence>
<evidence type="ECO:0000313" key="5">
    <source>
        <dbReference type="EMBL" id="TID31261.1"/>
    </source>
</evidence>
<protein>
    <recommendedName>
        <fullName evidence="4">ESCRT-II complex subunit VPS25</fullName>
    </recommendedName>
</protein>
<dbReference type="GO" id="GO:0016236">
    <property type="term" value="P:macroautophagy"/>
    <property type="evidence" value="ECO:0007669"/>
    <property type="project" value="UniProtKB-ARBA"/>
</dbReference>
<dbReference type="InterPro" id="IPR008570">
    <property type="entry name" value="ESCRT-II_cplx_Vps25-sub"/>
</dbReference>
<gene>
    <name evidence="5" type="ORF">CANINC_000204</name>
</gene>
<dbReference type="Pfam" id="PF05871">
    <property type="entry name" value="ESCRT-II"/>
    <property type="match status" value="1"/>
</dbReference>
<organism evidence="5 6">
    <name type="scientific">Pichia inconspicua</name>
    <dbReference type="NCBI Taxonomy" id="52247"/>
    <lineage>
        <taxon>Eukaryota</taxon>
        <taxon>Fungi</taxon>
        <taxon>Dikarya</taxon>
        <taxon>Ascomycota</taxon>
        <taxon>Saccharomycotina</taxon>
        <taxon>Pichiomycetes</taxon>
        <taxon>Pichiales</taxon>
        <taxon>Pichiaceae</taxon>
        <taxon>Pichia</taxon>
    </lineage>
</organism>
<dbReference type="GO" id="GO:0000814">
    <property type="term" value="C:ESCRT II complex"/>
    <property type="evidence" value="ECO:0007669"/>
    <property type="project" value="InterPro"/>
</dbReference>
<keyword evidence="6" id="KW-1185">Reference proteome</keyword>
<evidence type="ECO:0000256" key="2">
    <source>
        <dbReference type="ARBA" id="ARBA00022448"/>
    </source>
</evidence>
<accession>A0A4T0X6W5</accession>
<dbReference type="InterPro" id="IPR014041">
    <property type="entry name" value="ESCRT-II_cplx_Vps25-sub_N"/>
</dbReference>
<keyword evidence="2" id="KW-0813">Transport</keyword>
<dbReference type="OrthoDB" id="245150at2759"/>
<dbReference type="STRING" id="52247.A0A4T0X6W5"/>
<dbReference type="AlphaFoldDB" id="A0A4T0X6W5"/>
<name>A0A4T0X6W5_9ASCO</name>
<dbReference type="InterPro" id="IPR036388">
    <property type="entry name" value="WH-like_DNA-bd_sf"/>
</dbReference>
<dbReference type="FunFam" id="1.10.10.10:FF:000141">
    <property type="entry name" value="vacuolar protein-sorting-associated protein 25"/>
    <property type="match status" value="1"/>
</dbReference>
<dbReference type="SUPFAM" id="SSF46785">
    <property type="entry name" value="Winged helix' DNA-binding domain"/>
    <property type="match status" value="2"/>
</dbReference>
<dbReference type="GO" id="GO:0005198">
    <property type="term" value="F:structural molecule activity"/>
    <property type="evidence" value="ECO:0007669"/>
    <property type="project" value="TreeGrafter"/>
</dbReference>
<dbReference type="Proteomes" id="UP000307173">
    <property type="component" value="Unassembled WGS sequence"/>
</dbReference>
<evidence type="ECO:0000256" key="4">
    <source>
        <dbReference type="ARBA" id="ARBA00030094"/>
    </source>
</evidence>
<keyword evidence="3" id="KW-0653">Protein transport</keyword>